<feature type="transmembrane region" description="Helical" evidence="8">
    <location>
        <begin position="383"/>
        <end position="407"/>
    </location>
</feature>
<keyword evidence="6 8" id="KW-0472">Membrane</keyword>
<feature type="transmembrane region" description="Helical" evidence="8">
    <location>
        <begin position="321"/>
        <end position="340"/>
    </location>
</feature>
<feature type="transmembrane region" description="Helical" evidence="8">
    <location>
        <begin position="468"/>
        <end position="492"/>
    </location>
</feature>
<keyword evidence="4 8" id="KW-1133">Transmembrane helix</keyword>
<evidence type="ECO:0000313" key="10">
    <source>
        <dbReference type="EMBL" id="CAD9594602.1"/>
    </source>
</evidence>
<evidence type="ECO:0000256" key="5">
    <source>
        <dbReference type="ARBA" id="ARBA00023065"/>
    </source>
</evidence>
<evidence type="ECO:0000259" key="9">
    <source>
        <dbReference type="Pfam" id="PF00520"/>
    </source>
</evidence>
<feature type="domain" description="Ion transport" evidence="9">
    <location>
        <begin position="182"/>
        <end position="406"/>
    </location>
</feature>
<dbReference type="Pfam" id="PF00520">
    <property type="entry name" value="Ion_trans"/>
    <property type="match status" value="1"/>
</dbReference>
<protein>
    <recommendedName>
        <fullName evidence="9">Ion transport domain-containing protein</fullName>
    </recommendedName>
</protein>
<evidence type="ECO:0000256" key="6">
    <source>
        <dbReference type="ARBA" id="ARBA00023136"/>
    </source>
</evidence>
<dbReference type="GO" id="GO:0070679">
    <property type="term" value="F:inositol 1,4,5 trisphosphate binding"/>
    <property type="evidence" value="ECO:0007669"/>
    <property type="project" value="TreeGrafter"/>
</dbReference>
<evidence type="ECO:0000256" key="1">
    <source>
        <dbReference type="ARBA" id="ARBA00004141"/>
    </source>
</evidence>
<accession>A0A7S2L518</accession>
<dbReference type="GO" id="GO:0005886">
    <property type="term" value="C:plasma membrane"/>
    <property type="evidence" value="ECO:0007669"/>
    <property type="project" value="TreeGrafter"/>
</dbReference>
<dbReference type="AlphaFoldDB" id="A0A7S2L518"/>
<evidence type="ECO:0000256" key="2">
    <source>
        <dbReference type="ARBA" id="ARBA00022448"/>
    </source>
</evidence>
<reference evidence="10" key="1">
    <citation type="submission" date="2021-01" db="EMBL/GenBank/DDBJ databases">
        <authorList>
            <person name="Corre E."/>
            <person name="Pelletier E."/>
            <person name="Niang G."/>
            <person name="Scheremetjew M."/>
            <person name="Finn R."/>
            <person name="Kale V."/>
            <person name="Holt S."/>
            <person name="Cochrane G."/>
            <person name="Meng A."/>
            <person name="Brown T."/>
            <person name="Cohen L."/>
        </authorList>
    </citation>
    <scope>NUCLEOTIDE SEQUENCE</scope>
    <source>
        <strain evidence="10">RCC3387</strain>
    </source>
</reference>
<keyword evidence="5" id="KW-0406">Ion transport</keyword>
<evidence type="ECO:0000256" key="3">
    <source>
        <dbReference type="ARBA" id="ARBA00022692"/>
    </source>
</evidence>
<dbReference type="InterPro" id="IPR005821">
    <property type="entry name" value="Ion_trans_dom"/>
</dbReference>
<comment type="subcellular location">
    <subcellularLocation>
        <location evidence="1">Membrane</location>
        <topology evidence="1">Multi-pass membrane protein</topology>
    </subcellularLocation>
</comment>
<keyword evidence="3 8" id="KW-0812">Transmembrane</keyword>
<feature type="transmembrane region" description="Helical" evidence="8">
    <location>
        <begin position="279"/>
        <end position="300"/>
    </location>
</feature>
<feature type="transmembrane region" description="Helical" evidence="8">
    <location>
        <begin position="498"/>
        <end position="519"/>
    </location>
</feature>
<dbReference type="GO" id="GO:0051480">
    <property type="term" value="P:regulation of cytosolic calcium ion concentration"/>
    <property type="evidence" value="ECO:0007669"/>
    <property type="project" value="TreeGrafter"/>
</dbReference>
<dbReference type="PANTHER" id="PTHR10117:SF54">
    <property type="entry name" value="TRANSIENT RECEPTOR POTENTIAL-GAMMA PROTEIN"/>
    <property type="match status" value="1"/>
</dbReference>
<dbReference type="InterPro" id="IPR002153">
    <property type="entry name" value="TRPC_channel"/>
</dbReference>
<keyword evidence="7" id="KW-0407">Ion channel</keyword>
<dbReference type="PANTHER" id="PTHR10117">
    <property type="entry name" value="TRANSIENT RECEPTOR POTENTIAL CHANNEL"/>
    <property type="match status" value="1"/>
</dbReference>
<evidence type="ECO:0000256" key="8">
    <source>
        <dbReference type="SAM" id="Phobius"/>
    </source>
</evidence>
<evidence type="ECO:0000256" key="4">
    <source>
        <dbReference type="ARBA" id="ARBA00022989"/>
    </source>
</evidence>
<gene>
    <name evidence="10" type="ORF">BRAN1462_LOCUS35720</name>
</gene>
<dbReference type="EMBL" id="HBGW01056229">
    <property type="protein sequence ID" value="CAD9594602.1"/>
    <property type="molecule type" value="Transcribed_RNA"/>
</dbReference>
<name>A0A7S2L518_9DINO</name>
<dbReference type="GO" id="GO:0034703">
    <property type="term" value="C:cation channel complex"/>
    <property type="evidence" value="ECO:0007669"/>
    <property type="project" value="TreeGrafter"/>
</dbReference>
<organism evidence="10">
    <name type="scientific">Zooxanthella nutricula</name>
    <dbReference type="NCBI Taxonomy" id="1333877"/>
    <lineage>
        <taxon>Eukaryota</taxon>
        <taxon>Sar</taxon>
        <taxon>Alveolata</taxon>
        <taxon>Dinophyceae</taxon>
        <taxon>Peridiniales</taxon>
        <taxon>Peridiniales incertae sedis</taxon>
        <taxon>Zooxanthella</taxon>
    </lineage>
</organism>
<proteinExistence type="predicted"/>
<dbReference type="GO" id="GO:0015279">
    <property type="term" value="F:store-operated calcium channel activity"/>
    <property type="evidence" value="ECO:0007669"/>
    <property type="project" value="TreeGrafter"/>
</dbReference>
<sequence>MVAADHLRMVCNLHPHQGDRMRLQQLQQDFSSIARTCILELEDDMEEARSYLQVLENALTQWSSLCGGDCLDIAVEMHDVEFLSLPPVVNLIGDIFHRNFVYSLYSRPDDEATYSFEELDNFYRFSWAFAKTPWLRPYRAALFQLAGLLCRRSLRETPHQGQGRSPSRAVGPYAVLWHHYLLNVFCECVLILLVQCTSAMYYTPGSNLLWSEMVMITWFLGKIVEEFREVHRVGVLSYATDFWNCIDMLLLTVLCGACASRCSEHYMSHPVIVNDVHVYKVMMAFATLFLWTRTLPVLMLNESLGPVVTTVLAMLKTLSRFAAILGVVFCGFIFAMHPLLSPSDDPVLQDYQSLHGTIQKIFLATYGNFEVDFGLGPYARLGELFICAFEVFTGLLLMNLLIALLSADVIGSDVARQEFHFTRAKSVLELRRKVQHGELPTPLNLLTLLFPDKYETCHLAFLVTLPPLAWALLLLLAVLPVFTAPTLIIAPHGPVRLLGFWLANVAQCFLKLMAGFCHVRRRRSGGPKFQRGDIVISRLGPPSLRLLGVFGQAVKARVTRVDTNPWLHFLALDTYDIEMVGENGFLPPPAEFRDCPDFTSEATCIETGLLSSYLQSADAHGEQQQQQLDEVRERCEHFQASVADLFSRVRSRALDQVFR</sequence>
<evidence type="ECO:0000256" key="7">
    <source>
        <dbReference type="ARBA" id="ARBA00023303"/>
    </source>
</evidence>
<keyword evidence="2" id="KW-0813">Transport</keyword>